<evidence type="ECO:0000256" key="18">
    <source>
        <dbReference type="SAM" id="Phobius"/>
    </source>
</evidence>
<evidence type="ECO:0000256" key="17">
    <source>
        <dbReference type="ARBA" id="ARBA00048679"/>
    </source>
</evidence>
<dbReference type="FunFam" id="3.30.200.20:FF:000394">
    <property type="entry name" value="Leucine-rich repeat receptor-like protein kinase"/>
    <property type="match status" value="2"/>
</dbReference>
<dbReference type="EMBL" id="JAATIQ010000020">
    <property type="protein sequence ID" value="KAF4399808.1"/>
    <property type="molecule type" value="Genomic_DNA"/>
</dbReference>
<evidence type="ECO:0000256" key="12">
    <source>
        <dbReference type="ARBA" id="ARBA00022840"/>
    </source>
</evidence>
<dbReference type="Pfam" id="PF13855">
    <property type="entry name" value="LRR_8"/>
    <property type="match status" value="1"/>
</dbReference>
<dbReference type="Pfam" id="PF00560">
    <property type="entry name" value="LRR_1"/>
    <property type="match status" value="5"/>
</dbReference>
<evidence type="ECO:0000259" key="20">
    <source>
        <dbReference type="PROSITE" id="PS50011"/>
    </source>
</evidence>
<feature type="transmembrane region" description="Helical" evidence="18">
    <location>
        <begin position="2258"/>
        <end position="2283"/>
    </location>
</feature>
<evidence type="ECO:0000256" key="13">
    <source>
        <dbReference type="ARBA" id="ARBA00022989"/>
    </source>
</evidence>
<keyword evidence="22" id="KW-1185">Reference proteome</keyword>
<feature type="transmembrane region" description="Helical" evidence="18">
    <location>
        <begin position="877"/>
        <end position="896"/>
    </location>
</feature>
<feature type="domain" description="Protein kinase" evidence="20">
    <location>
        <begin position="1451"/>
        <end position="1724"/>
    </location>
</feature>
<feature type="transmembrane region" description="Helical" evidence="18">
    <location>
        <begin position="1746"/>
        <end position="1764"/>
    </location>
</feature>
<sequence length="2811" mass="315646">MTIMLKHFLFVYICSILALTVLVHAQTQSGFISIDCGIPENSTYTDKATGLIYVSDLGFIENQVGVSSTISLEHHSDTLEQQFSTLRSFPQGHKNCYTLRPADGKGNKYLIRARFLYGNYDGKMIVPGFDLYLGTNKWGTVKLDNASITATKEIIYIPSSDYIFVCVVNTGHGTPFISALELRPLSNSTYTPAQAAVLYRRYDVGSKSNSYIRYKEDVYDRIWQPFNFPDRKVLSTSLAIDSKYTQQSFNPPSSVMATAMSPENVTSPYFSFYLKPENPTAQYYVYMYFAELQKLQPNESREFYIYQNGEYFNGDVMPTSLNYLYTTTVYSQSPISGDKIEYDLEQTKTSTHQPILNALEVYIVQNFSESQTHDQDVGAMMNIKSKYGVSKNWQGDPCAPKTYTWDGLNCSYNGKDPVRIISLNLSSSGLTGKIPSYITDLTMIQFLDLSNNSLTGTVPDFLSKLQSLSFLDLRGNNLTGSVPVNLIERSNNGSLLLSVTGNPHLCSIVSCYKQEKHKNYNVAIIVSVASLFVLLVALFIGWRLIKRRKIDKYKAMNNIGSELERKKHQFTYSEITTITNNFEKVIGKGGFGPVYYGYLNDNQVAIKMLSDVSEQGYKEFRSEVLLLMRVHHRNLTSLIGYCIEDNCMGLIYEYMANGNLKQHLSEKNTCILSWEDRLKIAVDAAQGLEYLHHGCKPPIIHRDVKTPNILLNEKFEAKLADFGLSRAFPIEGGTHVSTVVAGTPGYLDPEYFQSNWLNEKSDIFSFGVVLLEIITSRPVLARDSDNENIHVSQWVEFMVGKGEIESIVDPRLQGEFQVNSAWKYVEIATACVSLNSSERPTMTQVVMELNECLSLAIDKDDPLPKTMNNMRIMLKHFLSASLTTILVLTALVLAHAQTQTGFISIDCGIPENSTYTDKTTGLIYVSDSGFIDRHVGVSNTISVEHHSDTLEQQFSTLRSFPQGHKNCYTLRPADGKGNKYLIRARFLYGNYDGKMIVPGFDVYLGANKWGSVKLDNVSIVVSMEIIHIPKADYIFVCVVNTGHGTPFISALELRTLKNSTYAPVEAAVLYRRYDVGSASNKYTRYKEDVYDRIWQPFNFPDRKVISTSLAIDSNIVQSSFNPPSSVMATAMSPENVTSPYFSFYLKPENPTAQYYVYMHFADLQKLLPNESREFYIYQNGEYFNGDVTPLIPNYLYTTTSYSLSPVSGDKIEYDLQQTKTSTHQPILNALEIYIVKNFTQSQTHEQDVGAMLNIKSKYGVSKDWQGDPCAPYTWNGLNCSNIGQDQVRIISLNLSSSGLTGMIPSYITDLTMIQFLDLSNNSLTGTVPDFLSKLQSLSFLDLRGNNLTGSIPVNLIERSKNGKLVLSVTGNTNLCSSNSCQKQKKHKNNNVFIIALVVSLSALLVAFFIGWRLIKRRKKGADKTKSMNNFGSELERKKNQFTYSEITSITNNFEKVIGKGGFGPVYYGYLNDTPVAIKVLSEASEQGYKEFQSEVLLLMRVHHRNLTSLIGYCIEDNCMALIYEYMFNGNLKQHLSEKNTCILSWESRLKIAVDAAQGLEYLHHGCKPPIVHRDVKTPNILLNEKLEAKIADFGLSRAFPIEGGTHVSTIVAGTPGYLDPEYFQSNWLNEKSDVYSFGVVLLEIITSRSVLSRSSDNENIHLSQWVQFMVGNGEIKSIVDPRLQGHFQVNSAWKYVEIATACLNKNSIDRPTMTQVVMELNECLALEIAKDSPLTKKTTLKMLKHFLFVAYLTVLLASTFLVQAQTQSGFISIDCGMPKNSTYTDKTTGLTYVSESDFIETNLGETSSISLEYLSDTLEQQFSTLRSFPQGDKNCYTLKTSNGKGNKFLVRARFLYGNYDGKMTVPRFDLYIGANKWGTVKLDNASIAATKEIIHIPISEYIFVCLVNTGHGTPFISALELRPLKNNLYTPTTAVLYRRLDVGSRSNTSIRYKDDVYDRIWQPFNFPERKVLSTSSKIDLNTRSIYEPPSNVMGTAMSPANVTSPLFSFYLSPDDPMAEYYVYMHFAELEKLQPNESRQFRIYENGEFWNGDDKPFTPKYLQTTTLSSLASVRADSSSINYDFFQYSTSTHQPILNALEVYIIQNFSEPQTHDNDVGAVLNIKSMYGVQKNWQGDPCSPKIYTWAGLDCSFSGQDSVRIISLNLSSSGLTGEIASSISDLTMIQFLDLSNNNLSGFVPEFLSELQFLKVLDLSGNNLTGSIPSDLIKKSINGSLLLSVSGNKDLCSSPSCQKIKKKKYIVPIVASIASLLALLVAFFIGWRLIIKGRKKGFISIDCGIPESSTYIDKTTSLTYMSDSDFIENNIGESKTIQLEYHSDTLDQQFSNLRSFPQGDRNCYTLKPADGKGNKYLIRARFLYGNYDGKMVAPGFDLYLGANKWGSVKLDNASTTATKEIIHIPNSDYIFVCLVNTGHGTPFMSALELRPLMNSTYASTPAAVLFRRSDVGSRSNTSIRYKDDVYDRIWQPFNFPRRKVLSTSLTVDSSSNIYQPPTSVMETAMSPENVTSPMFSFYWSPDDPTAQYYVYMHFAELEKLQANESRQFFIIENIMEAWNNQKPFSPEYLTATTLSNVAPVSGKQIDYTLYQTPKSTHQPILNAFEVYMLLNFSEPQTYEQDVGAMFNIKSTYDVQKNWQGDPCAPKTYIWDGLNCSFTGQDPIRIVSLDLSSSGLTGEIASSISNLTMIQSIDLSNNSLSGSVPAFLSKLQNLKVLDLRGNKFIGSVPSELIEKSISGSLLLNVSGNPDLCFSHSCQKKKKKNYIIPIIATLGSLLVLFAAFFIGWKIIKRRNKGIYT</sequence>
<evidence type="ECO:0000256" key="9">
    <source>
        <dbReference type="ARBA" id="ARBA00022737"/>
    </source>
</evidence>
<keyword evidence="3" id="KW-0723">Serine/threonine-protein kinase</keyword>
<keyword evidence="14 18" id="KW-0472">Membrane</keyword>
<reference evidence="21 22" key="1">
    <citation type="journal article" date="2020" name="bioRxiv">
        <title>Sequence and annotation of 42 cannabis genomes reveals extensive copy number variation in cannabinoid synthesis and pathogen resistance genes.</title>
        <authorList>
            <person name="Mckernan K.J."/>
            <person name="Helbert Y."/>
            <person name="Kane L.T."/>
            <person name="Ebling H."/>
            <person name="Zhang L."/>
            <person name="Liu B."/>
            <person name="Eaton Z."/>
            <person name="Mclaughlin S."/>
            <person name="Kingan S."/>
            <person name="Baybayan P."/>
            <person name="Concepcion G."/>
            <person name="Jordan M."/>
            <person name="Riva A."/>
            <person name="Barbazuk W."/>
            <person name="Harkins T."/>
        </authorList>
    </citation>
    <scope>NUCLEOTIDE SEQUENCE [LARGE SCALE GENOMIC DNA]</scope>
    <source>
        <strain evidence="22">cv. Jamaican Lion 4</strain>
        <tissue evidence="21">Leaf</tissue>
    </source>
</reference>
<evidence type="ECO:0000256" key="4">
    <source>
        <dbReference type="ARBA" id="ARBA00022553"/>
    </source>
</evidence>
<dbReference type="PANTHER" id="PTHR45631">
    <property type="entry name" value="OS07G0107800 PROTEIN-RELATED"/>
    <property type="match status" value="1"/>
</dbReference>
<proteinExistence type="predicted"/>
<evidence type="ECO:0000256" key="19">
    <source>
        <dbReference type="SAM" id="SignalP"/>
    </source>
</evidence>
<dbReference type="Pfam" id="PF12819">
    <property type="entry name" value="Malectin_like"/>
    <property type="match status" value="4"/>
</dbReference>
<evidence type="ECO:0000256" key="16">
    <source>
        <dbReference type="ARBA" id="ARBA00047899"/>
    </source>
</evidence>
<evidence type="ECO:0000256" key="8">
    <source>
        <dbReference type="ARBA" id="ARBA00022729"/>
    </source>
</evidence>
<dbReference type="InterPro" id="IPR011009">
    <property type="entry name" value="Kinase-like_dom_sf"/>
</dbReference>
<feature type="transmembrane region" description="Helical" evidence="18">
    <location>
        <begin position="2777"/>
        <end position="2802"/>
    </location>
</feature>
<dbReference type="FunFam" id="1.10.510.10:FF:000146">
    <property type="entry name" value="LRR receptor-like serine/threonine-protein kinase IOS1"/>
    <property type="match status" value="2"/>
</dbReference>
<keyword evidence="13 18" id="KW-1133">Transmembrane helix</keyword>
<dbReference type="SMART" id="SM00369">
    <property type="entry name" value="LRR_TYP"/>
    <property type="match status" value="8"/>
</dbReference>
<dbReference type="InterPro" id="IPR003591">
    <property type="entry name" value="Leu-rich_rpt_typical-subtyp"/>
</dbReference>
<dbReference type="Proteomes" id="UP000583929">
    <property type="component" value="Unassembled WGS sequence"/>
</dbReference>
<evidence type="ECO:0000313" key="21">
    <source>
        <dbReference type="EMBL" id="KAF4399808.1"/>
    </source>
</evidence>
<keyword evidence="8 19" id="KW-0732">Signal</keyword>
<dbReference type="Gene3D" id="1.10.510.10">
    <property type="entry name" value="Transferase(Phosphotransferase) domain 1"/>
    <property type="match status" value="2"/>
</dbReference>
<evidence type="ECO:0000313" key="22">
    <source>
        <dbReference type="Proteomes" id="UP000583929"/>
    </source>
</evidence>
<dbReference type="SUPFAM" id="SSF56112">
    <property type="entry name" value="Protein kinase-like (PK-like)"/>
    <property type="match status" value="2"/>
</dbReference>
<dbReference type="InterPro" id="IPR000719">
    <property type="entry name" value="Prot_kinase_dom"/>
</dbReference>
<keyword evidence="15" id="KW-0675">Receptor</keyword>
<dbReference type="InterPro" id="IPR008271">
    <property type="entry name" value="Ser/Thr_kinase_AS"/>
</dbReference>
<comment type="catalytic activity">
    <reaction evidence="16">
        <text>L-threonyl-[protein] + ATP = O-phospho-L-threonyl-[protein] + ADP + H(+)</text>
        <dbReference type="Rhea" id="RHEA:46608"/>
        <dbReference type="Rhea" id="RHEA-COMP:11060"/>
        <dbReference type="Rhea" id="RHEA-COMP:11605"/>
        <dbReference type="ChEBI" id="CHEBI:15378"/>
        <dbReference type="ChEBI" id="CHEBI:30013"/>
        <dbReference type="ChEBI" id="CHEBI:30616"/>
        <dbReference type="ChEBI" id="CHEBI:61977"/>
        <dbReference type="ChEBI" id="CHEBI:456216"/>
        <dbReference type="EC" id="2.7.11.1"/>
    </reaction>
</comment>
<dbReference type="PANTHER" id="PTHR45631:SF202">
    <property type="entry name" value="SENESCENCE-INDUCED RECEPTOR-LIKE SERINE_THREONINE-PROTEIN KINASE"/>
    <property type="match status" value="1"/>
</dbReference>
<keyword evidence="10" id="KW-0547">Nucleotide-binding</keyword>
<feature type="transmembrane region" description="Helical" evidence="18">
    <location>
        <begin position="520"/>
        <end position="545"/>
    </location>
</feature>
<organism evidence="21 22">
    <name type="scientific">Cannabis sativa</name>
    <name type="common">Hemp</name>
    <name type="synonym">Marijuana</name>
    <dbReference type="NCBI Taxonomy" id="3483"/>
    <lineage>
        <taxon>Eukaryota</taxon>
        <taxon>Viridiplantae</taxon>
        <taxon>Streptophyta</taxon>
        <taxon>Embryophyta</taxon>
        <taxon>Tracheophyta</taxon>
        <taxon>Spermatophyta</taxon>
        <taxon>Magnoliopsida</taxon>
        <taxon>eudicotyledons</taxon>
        <taxon>Gunneridae</taxon>
        <taxon>Pentapetalae</taxon>
        <taxon>rosids</taxon>
        <taxon>fabids</taxon>
        <taxon>Rosales</taxon>
        <taxon>Cannabaceae</taxon>
        <taxon>Cannabis</taxon>
    </lineage>
</organism>
<comment type="subcellular location">
    <subcellularLocation>
        <location evidence="1">Membrane</location>
        <topology evidence="1">Single-pass membrane protein</topology>
    </subcellularLocation>
</comment>
<keyword evidence="6" id="KW-0808">Transferase</keyword>
<evidence type="ECO:0000256" key="11">
    <source>
        <dbReference type="ARBA" id="ARBA00022777"/>
    </source>
</evidence>
<evidence type="ECO:0000256" key="15">
    <source>
        <dbReference type="ARBA" id="ARBA00023170"/>
    </source>
</evidence>
<accession>A0A7J6HYK8</accession>
<dbReference type="EC" id="2.7.11.1" evidence="2"/>
<feature type="domain" description="Protein kinase" evidence="20">
    <location>
        <begin position="580"/>
        <end position="853"/>
    </location>
</feature>
<keyword evidence="11" id="KW-0418">Kinase</keyword>
<comment type="caution">
    <text evidence="21">The sequence shown here is derived from an EMBL/GenBank/DDBJ whole genome shotgun (WGS) entry which is preliminary data.</text>
</comment>
<comment type="catalytic activity">
    <reaction evidence="17">
        <text>L-seryl-[protein] + ATP = O-phospho-L-seryl-[protein] + ADP + H(+)</text>
        <dbReference type="Rhea" id="RHEA:17989"/>
        <dbReference type="Rhea" id="RHEA-COMP:9863"/>
        <dbReference type="Rhea" id="RHEA-COMP:11604"/>
        <dbReference type="ChEBI" id="CHEBI:15378"/>
        <dbReference type="ChEBI" id="CHEBI:29999"/>
        <dbReference type="ChEBI" id="CHEBI:30616"/>
        <dbReference type="ChEBI" id="CHEBI:83421"/>
        <dbReference type="ChEBI" id="CHEBI:456216"/>
        <dbReference type="EC" id="2.7.11.1"/>
    </reaction>
</comment>
<evidence type="ECO:0000256" key="5">
    <source>
        <dbReference type="ARBA" id="ARBA00022614"/>
    </source>
</evidence>
<dbReference type="GO" id="GO:0016020">
    <property type="term" value="C:membrane"/>
    <property type="evidence" value="ECO:0007669"/>
    <property type="project" value="UniProtKB-SubCell"/>
</dbReference>
<dbReference type="Pfam" id="PF07714">
    <property type="entry name" value="PK_Tyr_Ser-Thr"/>
    <property type="match status" value="2"/>
</dbReference>
<dbReference type="GO" id="GO:0005524">
    <property type="term" value="F:ATP binding"/>
    <property type="evidence" value="ECO:0007669"/>
    <property type="project" value="UniProtKB-KW"/>
</dbReference>
<feature type="chain" id="PRO_5029885091" description="non-specific serine/threonine protein kinase" evidence="19">
    <location>
        <begin position="26"/>
        <end position="2811"/>
    </location>
</feature>
<evidence type="ECO:0000256" key="14">
    <source>
        <dbReference type="ARBA" id="ARBA00023136"/>
    </source>
</evidence>
<dbReference type="InterPro" id="IPR001245">
    <property type="entry name" value="Ser-Thr/Tyr_kinase_cat_dom"/>
</dbReference>
<keyword evidence="12" id="KW-0067">ATP-binding</keyword>
<dbReference type="PROSITE" id="PS00108">
    <property type="entry name" value="PROTEIN_KINASE_ST"/>
    <property type="match status" value="2"/>
</dbReference>
<dbReference type="SMART" id="SM00220">
    <property type="entry name" value="S_TKc"/>
    <property type="match status" value="2"/>
</dbReference>
<dbReference type="InterPro" id="IPR001611">
    <property type="entry name" value="Leu-rich_rpt"/>
</dbReference>
<feature type="signal peptide" evidence="19">
    <location>
        <begin position="1"/>
        <end position="25"/>
    </location>
</feature>
<dbReference type="PROSITE" id="PS50011">
    <property type="entry name" value="PROTEIN_KINASE_DOM"/>
    <property type="match status" value="2"/>
</dbReference>
<name>A0A7J6HYK8_CANSA</name>
<feature type="transmembrane region" description="Helical" evidence="18">
    <location>
        <begin position="1391"/>
        <end position="1414"/>
    </location>
</feature>
<dbReference type="Gene3D" id="3.30.200.20">
    <property type="entry name" value="Phosphorylase Kinase, domain 1"/>
    <property type="match status" value="2"/>
</dbReference>
<dbReference type="GO" id="GO:0004674">
    <property type="term" value="F:protein serine/threonine kinase activity"/>
    <property type="evidence" value="ECO:0007669"/>
    <property type="project" value="UniProtKB-KW"/>
</dbReference>
<gene>
    <name evidence="21" type="ORF">G4B88_021022</name>
</gene>
<evidence type="ECO:0000256" key="1">
    <source>
        <dbReference type="ARBA" id="ARBA00004167"/>
    </source>
</evidence>
<dbReference type="Gene3D" id="3.80.10.10">
    <property type="entry name" value="Ribonuclease Inhibitor"/>
    <property type="match status" value="4"/>
</dbReference>
<evidence type="ECO:0000256" key="3">
    <source>
        <dbReference type="ARBA" id="ARBA00022527"/>
    </source>
</evidence>
<dbReference type="InterPro" id="IPR032675">
    <property type="entry name" value="LRR_dom_sf"/>
</dbReference>
<keyword evidence="4" id="KW-0597">Phosphoprotein</keyword>
<evidence type="ECO:0000256" key="7">
    <source>
        <dbReference type="ARBA" id="ARBA00022692"/>
    </source>
</evidence>
<evidence type="ECO:0000256" key="10">
    <source>
        <dbReference type="ARBA" id="ARBA00022741"/>
    </source>
</evidence>
<dbReference type="CDD" id="cd14066">
    <property type="entry name" value="STKc_IRAK"/>
    <property type="match status" value="2"/>
</dbReference>
<dbReference type="InterPro" id="IPR024788">
    <property type="entry name" value="Malectin-like_Carb-bd_dom"/>
</dbReference>
<evidence type="ECO:0000256" key="6">
    <source>
        <dbReference type="ARBA" id="ARBA00022679"/>
    </source>
</evidence>
<dbReference type="SUPFAM" id="SSF52058">
    <property type="entry name" value="L domain-like"/>
    <property type="match status" value="4"/>
</dbReference>
<keyword evidence="5" id="KW-0433">Leucine-rich repeat</keyword>
<keyword evidence="9" id="KW-0677">Repeat</keyword>
<protein>
    <recommendedName>
        <fullName evidence="2">non-specific serine/threonine protein kinase</fullName>
        <ecNumber evidence="2">2.7.11.1</ecNumber>
    </recommendedName>
</protein>
<dbReference type="FunFam" id="3.80.10.10:FF:000129">
    <property type="entry name" value="Leucine-rich repeat receptor-like kinase"/>
    <property type="match status" value="4"/>
</dbReference>
<keyword evidence="7 18" id="KW-0812">Transmembrane</keyword>
<evidence type="ECO:0000256" key="2">
    <source>
        <dbReference type="ARBA" id="ARBA00012513"/>
    </source>
</evidence>